<feature type="domain" description="TadE-like" evidence="2">
    <location>
        <begin position="14"/>
        <end position="55"/>
    </location>
</feature>
<reference evidence="4" key="1">
    <citation type="submission" date="2015-07" db="EMBL/GenBank/DDBJ databases">
        <title>Near-Complete Genome Sequence of the Cellulolytic Bacterium Bacteroides (Pseudobacteroides) cellulosolvens ATCC 35603.</title>
        <authorList>
            <person name="Dassa B."/>
            <person name="Utturkar S.M."/>
            <person name="Klingeman D.M."/>
            <person name="Hurt R.A."/>
            <person name="Keller M."/>
            <person name="Xu J."/>
            <person name="Reddy Y.H.K."/>
            <person name="Borovok I."/>
            <person name="Grinberg I.R."/>
            <person name="Lamed R."/>
            <person name="Zhivin O."/>
            <person name="Bayer E.A."/>
            <person name="Brown S.D."/>
        </authorList>
    </citation>
    <scope>NUCLEOTIDE SEQUENCE [LARGE SCALE GENOMIC DNA]</scope>
    <source>
        <strain evidence="4">DSM 2933</strain>
    </source>
</reference>
<dbReference type="Pfam" id="PF07811">
    <property type="entry name" value="TadE"/>
    <property type="match status" value="1"/>
</dbReference>
<sequence length="235" mass="26736">MNLFRKLDLKPNRGSMTVEAALIVPAVIISLIVLVYICFMLYQQAYIKSLANTAAERGAAVWANPSKDMYLEFIDRESLGNTSLYWRIGEFLSGKEKQKKYEMVNSFVLSNISKYSVFDKDRGKMTLKYTDNKLNVKCDLADYVIYKKLKVTIEEEYTLPISNMLNSFGFNLEFKISASSESVVNDPVEFVRNTDFVIDSVREIDQKTGGKLEGIVEKVTGTFDKLSGKLKSFLE</sequence>
<comment type="caution">
    <text evidence="3">The sequence shown here is derived from an EMBL/GenBank/DDBJ whole genome shotgun (WGS) entry which is preliminary data.</text>
</comment>
<proteinExistence type="predicted"/>
<protein>
    <submittedName>
        <fullName evidence="3">TadE family protein</fullName>
    </submittedName>
</protein>
<keyword evidence="1" id="KW-1133">Transmembrane helix</keyword>
<evidence type="ECO:0000313" key="4">
    <source>
        <dbReference type="Proteomes" id="UP000036923"/>
    </source>
</evidence>
<organism evidence="3 4">
    <name type="scientific">Pseudobacteroides cellulosolvens ATCC 35603 = DSM 2933</name>
    <dbReference type="NCBI Taxonomy" id="398512"/>
    <lineage>
        <taxon>Bacteria</taxon>
        <taxon>Bacillati</taxon>
        <taxon>Bacillota</taxon>
        <taxon>Clostridia</taxon>
        <taxon>Eubacteriales</taxon>
        <taxon>Oscillospiraceae</taxon>
        <taxon>Pseudobacteroides</taxon>
    </lineage>
</organism>
<dbReference type="STRING" id="398512.Bccel_0326"/>
<dbReference type="AlphaFoldDB" id="A0A0L6JH69"/>
<gene>
    <name evidence="3" type="ORF">Bccel_0326</name>
</gene>
<accession>A0A0L6JH69</accession>
<dbReference type="EMBL" id="LGTC01000001">
    <property type="protein sequence ID" value="KNY25069.1"/>
    <property type="molecule type" value="Genomic_DNA"/>
</dbReference>
<dbReference type="OrthoDB" id="1739072at2"/>
<evidence type="ECO:0000256" key="1">
    <source>
        <dbReference type="SAM" id="Phobius"/>
    </source>
</evidence>
<evidence type="ECO:0000259" key="2">
    <source>
        <dbReference type="Pfam" id="PF07811"/>
    </source>
</evidence>
<feature type="transmembrane region" description="Helical" evidence="1">
    <location>
        <begin position="20"/>
        <end position="42"/>
    </location>
</feature>
<keyword evidence="1" id="KW-0472">Membrane</keyword>
<dbReference type="Proteomes" id="UP000036923">
    <property type="component" value="Unassembled WGS sequence"/>
</dbReference>
<keyword evidence="1" id="KW-0812">Transmembrane</keyword>
<dbReference type="RefSeq" id="WP_152965890.1">
    <property type="nucleotide sequence ID" value="NZ_KN050763.1"/>
</dbReference>
<dbReference type="eggNOG" id="ENOG50332KY">
    <property type="taxonomic scope" value="Bacteria"/>
</dbReference>
<evidence type="ECO:0000313" key="3">
    <source>
        <dbReference type="EMBL" id="KNY25069.1"/>
    </source>
</evidence>
<name>A0A0L6JH69_9FIRM</name>
<dbReference type="InterPro" id="IPR012495">
    <property type="entry name" value="TadE-like_dom"/>
</dbReference>
<keyword evidence="4" id="KW-1185">Reference proteome</keyword>